<dbReference type="PANTHER" id="PTHR45947">
    <property type="entry name" value="SULFOQUINOVOSYL TRANSFERASE SQD2"/>
    <property type="match status" value="1"/>
</dbReference>
<reference evidence="3 4" key="1">
    <citation type="submission" date="2008-10" db="EMBL/GenBank/DDBJ databases">
        <authorList>
            <person name="Fulton L."/>
            <person name="Clifton S."/>
            <person name="Fulton B."/>
            <person name="Xu J."/>
            <person name="Minx P."/>
            <person name="Pepin K.H."/>
            <person name="Johnson M."/>
            <person name="Bhonagiri V."/>
            <person name="Nash W.E."/>
            <person name="Mardis E.R."/>
            <person name="Wilson R.K."/>
        </authorList>
    </citation>
    <scope>NUCLEOTIDE SEQUENCE [LARGE SCALE GENOMIC DNA]</scope>
    <source>
        <strain evidence="3 4">DSM 3989</strain>
    </source>
</reference>
<dbReference type="PANTHER" id="PTHR45947:SF3">
    <property type="entry name" value="SULFOQUINOVOSYL TRANSFERASE SQD2"/>
    <property type="match status" value="1"/>
</dbReference>
<dbReference type="AlphaFoldDB" id="B7CA61"/>
<dbReference type="STRING" id="518637.EUBIFOR_01082"/>
<dbReference type="GO" id="GO:0016757">
    <property type="term" value="F:glycosyltransferase activity"/>
    <property type="evidence" value="ECO:0007669"/>
    <property type="project" value="UniProtKB-KW"/>
</dbReference>
<evidence type="ECO:0000259" key="2">
    <source>
        <dbReference type="Pfam" id="PF13439"/>
    </source>
</evidence>
<dbReference type="OrthoDB" id="9804196at2"/>
<evidence type="ECO:0000313" key="4">
    <source>
        <dbReference type="Proteomes" id="UP000004315"/>
    </source>
</evidence>
<keyword evidence="3" id="KW-0808">Transferase</keyword>
<dbReference type="EC" id="2.4.-.-" evidence="3"/>
<dbReference type="Pfam" id="PF13439">
    <property type="entry name" value="Glyco_transf_4"/>
    <property type="match status" value="1"/>
</dbReference>
<evidence type="ECO:0000259" key="1">
    <source>
        <dbReference type="Pfam" id="PF00534"/>
    </source>
</evidence>
<dbReference type="Gene3D" id="3.40.50.2000">
    <property type="entry name" value="Glycogen Phosphorylase B"/>
    <property type="match status" value="2"/>
</dbReference>
<sequence length="371" mass="42305">MTGEYKMIRLLYAMGGPMVRAGAETMVMRYIRELIKSNEYKISILIHANSDENGDYDEELQMLGIPIFRVPRRGTDPIKYQKNLDVFFRENEFDIVHCHMDVACGVFLSAAKRANIPVRIAHSHLTTYQATNLIKKIAGFFSKKKIPSVATHRLACSKKAGDWLFEGRSFEVINNALDLDEYRNVKSDCELRKKLLIDEDDFVIGHIGRFCLQKNHEFLLEICSKISRPKWKLVLVGVGPLLDNMIERAEKLGIKDRVLFLGLSNDIPKIMNMFDVFVMPSLFEGLPVTGIEAQASGKPCIFSDRITPEICFTSNAKMYSLENKEVWINSLSKETFINNIDEAQKALSNNGYSIKIEAQKLNKLYKDMLGD</sequence>
<organism evidence="3 4">
    <name type="scientific">Holdemanella biformis DSM 3989</name>
    <dbReference type="NCBI Taxonomy" id="518637"/>
    <lineage>
        <taxon>Bacteria</taxon>
        <taxon>Bacillati</taxon>
        <taxon>Bacillota</taxon>
        <taxon>Erysipelotrichia</taxon>
        <taxon>Erysipelotrichales</taxon>
        <taxon>Erysipelotrichaceae</taxon>
        <taxon>Holdemanella</taxon>
    </lineage>
</organism>
<feature type="domain" description="Glycosyl transferase family 1" evidence="1">
    <location>
        <begin position="190"/>
        <end position="308"/>
    </location>
</feature>
<evidence type="ECO:0000313" key="3">
    <source>
        <dbReference type="EMBL" id="EEC90341.1"/>
    </source>
</evidence>
<dbReference type="eggNOG" id="COG0438">
    <property type="taxonomic scope" value="Bacteria"/>
</dbReference>
<dbReference type="SUPFAM" id="SSF53756">
    <property type="entry name" value="UDP-Glycosyltransferase/glycogen phosphorylase"/>
    <property type="match status" value="1"/>
</dbReference>
<accession>B7CA61</accession>
<reference evidence="3 4" key="2">
    <citation type="submission" date="2008-11" db="EMBL/GenBank/DDBJ databases">
        <title>Draft genome sequence of Eubacterium biforme (DSM 3989).</title>
        <authorList>
            <person name="Sudarsanam P."/>
            <person name="Ley R."/>
            <person name="Guruge J."/>
            <person name="Turnbaugh P.J."/>
            <person name="Mahowald M."/>
            <person name="Liep D."/>
            <person name="Gordon J."/>
        </authorList>
    </citation>
    <scope>NUCLEOTIDE SEQUENCE [LARGE SCALE GENOMIC DNA]</scope>
    <source>
        <strain evidence="3 4">DSM 3989</strain>
    </source>
</reference>
<protein>
    <submittedName>
        <fullName evidence="3">Glycosyltransferase, group 1 family protein</fullName>
        <ecNumber evidence="3">2.4.-.-</ecNumber>
    </submittedName>
</protein>
<name>B7CA61_9FIRM</name>
<feature type="domain" description="Glycosyltransferase subfamily 4-like N-terminal" evidence="2">
    <location>
        <begin position="22"/>
        <end position="180"/>
    </location>
</feature>
<dbReference type="EMBL" id="ABYT01000062">
    <property type="protein sequence ID" value="EEC90341.1"/>
    <property type="molecule type" value="Genomic_DNA"/>
</dbReference>
<dbReference type="InterPro" id="IPR001296">
    <property type="entry name" value="Glyco_trans_1"/>
</dbReference>
<dbReference type="Pfam" id="PF00534">
    <property type="entry name" value="Glycos_transf_1"/>
    <property type="match status" value="1"/>
</dbReference>
<dbReference type="InterPro" id="IPR050194">
    <property type="entry name" value="Glycosyltransferase_grp1"/>
</dbReference>
<dbReference type="HOGENOM" id="CLU_009583_33_1_9"/>
<keyword evidence="4" id="KW-1185">Reference proteome</keyword>
<proteinExistence type="predicted"/>
<dbReference type="Proteomes" id="UP000004315">
    <property type="component" value="Unassembled WGS sequence"/>
</dbReference>
<keyword evidence="3" id="KW-0328">Glycosyltransferase</keyword>
<gene>
    <name evidence="3" type="ORF">EUBIFOR_01082</name>
</gene>
<dbReference type="CDD" id="cd03812">
    <property type="entry name" value="GT4_CapH-like"/>
    <property type="match status" value="1"/>
</dbReference>
<comment type="caution">
    <text evidence="3">The sequence shown here is derived from an EMBL/GenBank/DDBJ whole genome shotgun (WGS) entry which is preliminary data.</text>
</comment>
<dbReference type="InterPro" id="IPR028098">
    <property type="entry name" value="Glyco_trans_4-like_N"/>
</dbReference>